<accession>A0A379N334</accession>
<feature type="region of interest" description="Disordered" evidence="1">
    <location>
        <begin position="55"/>
        <end position="86"/>
    </location>
</feature>
<name>A0A379N334_9PROT</name>
<gene>
    <name evidence="2" type="ORF">NCTC13291_02373</name>
</gene>
<feature type="region of interest" description="Disordered" evidence="1">
    <location>
        <begin position="175"/>
        <end position="199"/>
    </location>
</feature>
<evidence type="ECO:0000313" key="2">
    <source>
        <dbReference type="EMBL" id="SUE40802.1"/>
    </source>
</evidence>
<feature type="compositionally biased region" description="Gly residues" evidence="1">
    <location>
        <begin position="175"/>
        <end position="187"/>
    </location>
</feature>
<feature type="compositionally biased region" description="Low complexity" evidence="1">
    <location>
        <begin position="59"/>
        <end position="84"/>
    </location>
</feature>
<dbReference type="AlphaFoldDB" id="A0A379N334"/>
<proteinExistence type="predicted"/>
<dbReference type="EMBL" id="UGVN01000001">
    <property type="protein sequence ID" value="SUE40802.1"/>
    <property type="molecule type" value="Genomic_DNA"/>
</dbReference>
<reference evidence="2 3" key="1">
    <citation type="submission" date="2018-06" db="EMBL/GenBank/DDBJ databases">
        <authorList>
            <consortium name="Pathogen Informatics"/>
            <person name="Doyle S."/>
        </authorList>
    </citation>
    <scope>NUCLEOTIDE SEQUENCE [LARGE SCALE GENOMIC DNA]</scope>
    <source>
        <strain evidence="2 3">NCTC13291</strain>
    </source>
</reference>
<sequence>MPDQLPSLGASGRQHHVWRGGATSLRLVAALLPALCALPGLAAAQGFPTIPPPVPPAASAPAASTPEASAAAPTAGTGAAAAPATGGGYTQRGVPAEATAKNAVEAREQAYASAQRIAYERMAGELGLPTGLSASQIDRLVSSVVVEQERSTLTGFSGRVTVNFNPGRVAALGGRGGATAQAGGGGASPTAPSPSPGVPASAWVEAQAGYGSLAQYLDLRRRLLANPQVASLDLRAIATDRAVLRLGLRAPANLVVPELARSGVTAVPAPDGTWRIGLAGGA</sequence>
<organism evidence="2 3">
    <name type="scientific">Roseomonas mucosa</name>
    <dbReference type="NCBI Taxonomy" id="207340"/>
    <lineage>
        <taxon>Bacteria</taxon>
        <taxon>Pseudomonadati</taxon>
        <taxon>Pseudomonadota</taxon>
        <taxon>Alphaproteobacteria</taxon>
        <taxon>Acetobacterales</taxon>
        <taxon>Roseomonadaceae</taxon>
        <taxon>Roseomonas</taxon>
    </lineage>
</organism>
<protein>
    <submittedName>
        <fullName evidence="2">Uncharacterized protein</fullName>
    </submittedName>
</protein>
<evidence type="ECO:0000256" key="1">
    <source>
        <dbReference type="SAM" id="MobiDB-lite"/>
    </source>
</evidence>
<dbReference type="Proteomes" id="UP000254919">
    <property type="component" value="Unassembled WGS sequence"/>
</dbReference>
<evidence type="ECO:0000313" key="3">
    <source>
        <dbReference type="Proteomes" id="UP000254919"/>
    </source>
</evidence>